<protein>
    <submittedName>
        <fullName evidence="1">Uncharacterized protein</fullName>
    </submittedName>
</protein>
<evidence type="ECO:0000313" key="2">
    <source>
        <dbReference type="Proteomes" id="UP000438448"/>
    </source>
</evidence>
<dbReference type="EMBL" id="WEGK01000009">
    <property type="protein sequence ID" value="MQY21103.1"/>
    <property type="molecule type" value="Genomic_DNA"/>
</dbReference>
<keyword evidence="2" id="KW-1185">Reference proteome</keyword>
<reference evidence="1 2" key="1">
    <citation type="submission" date="2019-10" db="EMBL/GenBank/DDBJ databases">
        <title>Nocardia macrotermitis sp. nov. and Nocardia aurantia sp. nov., isolated from the gut of fungus growing-termite Macrotermes natalensis.</title>
        <authorList>
            <person name="Benndorf R."/>
            <person name="Schwitalla J."/>
            <person name="Martin K."/>
            <person name="De Beer W."/>
            <person name="Kaster A.-K."/>
            <person name="Vollmers J."/>
            <person name="Poulsen M."/>
            <person name="Beemelmanns C."/>
        </authorList>
    </citation>
    <scope>NUCLEOTIDE SEQUENCE [LARGE SCALE GENOMIC DNA]</scope>
    <source>
        <strain evidence="1 2">RB20</strain>
    </source>
</reference>
<gene>
    <name evidence="1" type="ORF">NRB20_42120</name>
</gene>
<organism evidence="1 2">
    <name type="scientific">Nocardia macrotermitis</name>
    <dbReference type="NCBI Taxonomy" id="2585198"/>
    <lineage>
        <taxon>Bacteria</taxon>
        <taxon>Bacillati</taxon>
        <taxon>Actinomycetota</taxon>
        <taxon>Actinomycetes</taxon>
        <taxon>Mycobacteriales</taxon>
        <taxon>Nocardiaceae</taxon>
        <taxon>Nocardia</taxon>
    </lineage>
</organism>
<sequence>MFSGIGSLFELIASDVLSLGQSVVQIIGDLLNSGTFGGGGGGTVPPGQYPLG</sequence>
<evidence type="ECO:0000313" key="1">
    <source>
        <dbReference type="EMBL" id="MQY21103.1"/>
    </source>
</evidence>
<dbReference type="Proteomes" id="UP000438448">
    <property type="component" value="Unassembled WGS sequence"/>
</dbReference>
<dbReference type="AlphaFoldDB" id="A0A7K0D5T0"/>
<name>A0A7K0D5T0_9NOCA</name>
<proteinExistence type="predicted"/>
<accession>A0A7K0D5T0</accession>
<comment type="caution">
    <text evidence="1">The sequence shown here is derived from an EMBL/GenBank/DDBJ whole genome shotgun (WGS) entry which is preliminary data.</text>
</comment>